<sequence length="279" mass="29725">MATVINSFAIAGIDGYQVEVETVTMYGHPSITIVGLGDTAIKESRQRLEAAINYAGYEFPKMKIAINLAPGDIKKSGSHFDLSMAIGLLVGTNQAMVGREMLTGYGFIGELSFNAFLRPCGGVLPMAIAARDAGITKLIVPEENIREASLVQGIEVLGFNDLKSVVEYLEGRKAYEVPALKISDQTQVKKRVIDFQDVQGQDVLIQHIVVAAAGGHNILMSGSPGCGKSMIAKRMDTILPDMTEEEALEVLEGGTGSPSGTSNSSQKGTVPTYVNNLTN</sequence>
<evidence type="ECO:0000256" key="1">
    <source>
        <dbReference type="SAM" id="MobiDB-lite"/>
    </source>
</evidence>
<evidence type="ECO:0000259" key="2">
    <source>
        <dbReference type="Pfam" id="PF01078"/>
    </source>
</evidence>
<dbReference type="PANTHER" id="PTHR32039">
    <property type="entry name" value="MAGNESIUM-CHELATASE SUBUNIT CHLI"/>
    <property type="match status" value="1"/>
</dbReference>
<dbReference type="InterPro" id="IPR000523">
    <property type="entry name" value="Mg_chelatse_chII-like_cat_dom"/>
</dbReference>
<dbReference type="InterPro" id="IPR027417">
    <property type="entry name" value="P-loop_NTPase"/>
</dbReference>
<proteinExistence type="predicted"/>
<dbReference type="Gene3D" id="3.40.50.300">
    <property type="entry name" value="P-loop containing nucleotide triphosphate hydrolases"/>
    <property type="match status" value="1"/>
</dbReference>
<dbReference type="InterPro" id="IPR045006">
    <property type="entry name" value="CHLI-like"/>
</dbReference>
<dbReference type="EMBL" id="CP000612">
    <property type="protein sequence ID" value="ABO51511.1"/>
    <property type="molecule type" value="Genomic_DNA"/>
</dbReference>
<gene>
    <name evidence="3" type="ordered locus">Dred_3008</name>
</gene>
<dbReference type="OrthoDB" id="9813147at2"/>
<dbReference type="RefSeq" id="WP_011879302.1">
    <property type="nucleotide sequence ID" value="NC_009253.1"/>
</dbReference>
<feature type="domain" description="Magnesium chelatase ChlI-like catalytic" evidence="2">
    <location>
        <begin position="194"/>
        <end position="251"/>
    </location>
</feature>
<dbReference type="Pfam" id="PF01078">
    <property type="entry name" value="Mg_chelatase"/>
    <property type="match status" value="1"/>
</dbReference>
<dbReference type="Gene3D" id="3.30.230.10">
    <property type="match status" value="1"/>
</dbReference>
<reference evidence="3 4" key="1">
    <citation type="submission" date="2007-03" db="EMBL/GenBank/DDBJ databases">
        <title>Complete sequence of Desulfotomaculum reducens MI-1.</title>
        <authorList>
            <consortium name="US DOE Joint Genome Institute"/>
            <person name="Copeland A."/>
            <person name="Lucas S."/>
            <person name="Lapidus A."/>
            <person name="Barry K."/>
            <person name="Detter J.C."/>
            <person name="Glavina del Rio T."/>
            <person name="Hammon N."/>
            <person name="Israni S."/>
            <person name="Dalin E."/>
            <person name="Tice H."/>
            <person name="Pitluck S."/>
            <person name="Sims D."/>
            <person name="Brettin T."/>
            <person name="Bruce D."/>
            <person name="Han C."/>
            <person name="Tapia R."/>
            <person name="Schmutz J."/>
            <person name="Larimer F."/>
            <person name="Land M."/>
            <person name="Hauser L."/>
            <person name="Kyrpides N."/>
            <person name="Kim E."/>
            <person name="Tebo B.M."/>
            <person name="Richardson P."/>
        </authorList>
    </citation>
    <scope>NUCLEOTIDE SEQUENCE [LARGE SCALE GENOMIC DNA]</scope>
    <source>
        <strain evidence="3 4">MI-1</strain>
    </source>
</reference>
<dbReference type="Pfam" id="PF13541">
    <property type="entry name" value="ChlI"/>
    <property type="match status" value="1"/>
</dbReference>
<evidence type="ECO:0000313" key="4">
    <source>
        <dbReference type="Proteomes" id="UP000001556"/>
    </source>
</evidence>
<dbReference type="SUPFAM" id="SSF52540">
    <property type="entry name" value="P-loop containing nucleoside triphosphate hydrolases"/>
    <property type="match status" value="1"/>
</dbReference>
<dbReference type="HOGENOM" id="CLU_026145_0_1_9"/>
<dbReference type="GO" id="GO:0005524">
    <property type="term" value="F:ATP binding"/>
    <property type="evidence" value="ECO:0007669"/>
    <property type="project" value="InterPro"/>
</dbReference>
<dbReference type="InterPro" id="IPR020568">
    <property type="entry name" value="Ribosomal_Su5_D2-typ_SF"/>
</dbReference>
<accession>A4J8V8</accession>
<dbReference type="eggNOG" id="COG0606">
    <property type="taxonomic scope" value="Bacteria"/>
</dbReference>
<keyword evidence="4" id="KW-1185">Reference proteome</keyword>
<organism evidence="3 4">
    <name type="scientific">Desulforamulus reducens (strain ATCC BAA-1160 / DSM 100696 / MI-1)</name>
    <name type="common">Desulfotomaculum reducens</name>
    <dbReference type="NCBI Taxonomy" id="349161"/>
    <lineage>
        <taxon>Bacteria</taxon>
        <taxon>Bacillati</taxon>
        <taxon>Bacillota</taxon>
        <taxon>Clostridia</taxon>
        <taxon>Eubacteriales</taxon>
        <taxon>Peptococcaceae</taxon>
        <taxon>Desulforamulus</taxon>
    </lineage>
</organism>
<dbReference type="PANTHER" id="PTHR32039:SF7">
    <property type="entry name" value="COMPETENCE PROTEIN COMM"/>
    <property type="match status" value="1"/>
</dbReference>
<evidence type="ECO:0000313" key="3">
    <source>
        <dbReference type="EMBL" id="ABO51511.1"/>
    </source>
</evidence>
<feature type="compositionally biased region" description="Low complexity" evidence="1">
    <location>
        <begin position="258"/>
        <end position="268"/>
    </location>
</feature>
<dbReference type="SUPFAM" id="SSF54211">
    <property type="entry name" value="Ribosomal protein S5 domain 2-like"/>
    <property type="match status" value="1"/>
</dbReference>
<dbReference type="InterPro" id="IPR014721">
    <property type="entry name" value="Ribsml_uS5_D2-typ_fold_subgr"/>
</dbReference>
<name>A4J8V8_DESRM</name>
<dbReference type="KEGG" id="drm:Dred_3008"/>
<dbReference type="AlphaFoldDB" id="A4J8V8"/>
<dbReference type="STRING" id="349161.Dred_3008"/>
<dbReference type="Proteomes" id="UP000001556">
    <property type="component" value="Chromosome"/>
</dbReference>
<protein>
    <submittedName>
        <fullName evidence="3">Magnesium chelatase, ChlI subunit</fullName>
    </submittedName>
</protein>
<feature type="region of interest" description="Disordered" evidence="1">
    <location>
        <begin position="250"/>
        <end position="279"/>
    </location>
</feature>